<dbReference type="InterPro" id="IPR000120">
    <property type="entry name" value="Amidase"/>
</dbReference>
<dbReference type="InterPro" id="IPR036928">
    <property type="entry name" value="AS_sf"/>
</dbReference>
<dbReference type="InterPro" id="IPR023631">
    <property type="entry name" value="Amidase_dom"/>
</dbReference>
<dbReference type="Pfam" id="PF01425">
    <property type="entry name" value="Amidase"/>
    <property type="match status" value="1"/>
</dbReference>
<gene>
    <name evidence="2" type="ORF">BJY01DRAFT_235111</name>
</gene>
<protein>
    <submittedName>
        <fullName evidence="2">Amidase signature domain-containing protein</fullName>
    </submittedName>
</protein>
<evidence type="ECO:0000313" key="2">
    <source>
        <dbReference type="EMBL" id="KAL2845010.1"/>
    </source>
</evidence>
<dbReference type="PANTHER" id="PTHR11895:SF7">
    <property type="entry name" value="GLUTAMYL-TRNA(GLN) AMIDOTRANSFERASE SUBUNIT A, MITOCHONDRIAL"/>
    <property type="match status" value="1"/>
</dbReference>
<proteinExistence type="predicted"/>
<feature type="domain" description="Amidase" evidence="1">
    <location>
        <begin position="106"/>
        <end position="276"/>
    </location>
</feature>
<dbReference type="SUPFAM" id="SSF75304">
    <property type="entry name" value="Amidase signature (AS) enzymes"/>
    <property type="match status" value="1"/>
</dbReference>
<dbReference type="PANTHER" id="PTHR11895">
    <property type="entry name" value="TRANSAMIDASE"/>
    <property type="match status" value="1"/>
</dbReference>
<name>A0ABR4JY79_9EURO</name>
<dbReference type="Gene3D" id="3.90.1300.10">
    <property type="entry name" value="Amidase signature (AS) domain"/>
    <property type="match status" value="1"/>
</dbReference>
<reference evidence="2 3" key="1">
    <citation type="submission" date="2024-07" db="EMBL/GenBank/DDBJ databases">
        <title>Section-level genome sequencing and comparative genomics of Aspergillus sections Usti and Cavernicolus.</title>
        <authorList>
            <consortium name="Lawrence Berkeley National Laboratory"/>
            <person name="Nybo J.L."/>
            <person name="Vesth T.C."/>
            <person name="Theobald S."/>
            <person name="Frisvad J.C."/>
            <person name="Larsen T.O."/>
            <person name="Kjaerboelling I."/>
            <person name="Rothschild-Mancinelli K."/>
            <person name="Lyhne E.K."/>
            <person name="Kogle M.E."/>
            <person name="Barry K."/>
            <person name="Clum A."/>
            <person name="Na H."/>
            <person name="Ledsgaard L."/>
            <person name="Lin J."/>
            <person name="Lipzen A."/>
            <person name="Kuo A."/>
            <person name="Riley R."/>
            <person name="Mondo S."/>
            <person name="Labutti K."/>
            <person name="Haridas S."/>
            <person name="Pangalinan J."/>
            <person name="Salamov A.A."/>
            <person name="Simmons B.A."/>
            <person name="Magnuson J.K."/>
            <person name="Chen J."/>
            <person name="Drula E."/>
            <person name="Henrissat B."/>
            <person name="Wiebenga A."/>
            <person name="Lubbers R.J."/>
            <person name="Gomes A.C."/>
            <person name="Makela M.R."/>
            <person name="Stajich J."/>
            <person name="Grigoriev I.V."/>
            <person name="Mortensen U.H."/>
            <person name="De Vries R.P."/>
            <person name="Baker S.E."/>
            <person name="Andersen M.R."/>
        </authorList>
    </citation>
    <scope>NUCLEOTIDE SEQUENCE [LARGE SCALE GENOMIC DNA]</scope>
    <source>
        <strain evidence="2 3">CBS 123904</strain>
    </source>
</reference>
<keyword evidence="3" id="KW-1185">Reference proteome</keyword>
<dbReference type="EMBL" id="JBFXLU010000076">
    <property type="protein sequence ID" value="KAL2845010.1"/>
    <property type="molecule type" value="Genomic_DNA"/>
</dbReference>
<organism evidence="2 3">
    <name type="scientific">Aspergillus pseudoustus</name>
    <dbReference type="NCBI Taxonomy" id="1810923"/>
    <lineage>
        <taxon>Eukaryota</taxon>
        <taxon>Fungi</taxon>
        <taxon>Dikarya</taxon>
        <taxon>Ascomycota</taxon>
        <taxon>Pezizomycotina</taxon>
        <taxon>Eurotiomycetes</taxon>
        <taxon>Eurotiomycetidae</taxon>
        <taxon>Eurotiales</taxon>
        <taxon>Aspergillaceae</taxon>
        <taxon>Aspergillus</taxon>
        <taxon>Aspergillus subgen. Nidulantes</taxon>
    </lineage>
</organism>
<comment type="caution">
    <text evidence="2">The sequence shown here is derived from an EMBL/GenBank/DDBJ whole genome shotgun (WGS) entry which is preliminary data.</text>
</comment>
<dbReference type="Proteomes" id="UP001610446">
    <property type="component" value="Unassembled WGS sequence"/>
</dbReference>
<evidence type="ECO:0000313" key="3">
    <source>
        <dbReference type="Proteomes" id="UP001610446"/>
    </source>
</evidence>
<evidence type="ECO:0000259" key="1">
    <source>
        <dbReference type="Pfam" id="PF01425"/>
    </source>
</evidence>
<accession>A0ABR4JY79</accession>
<sequence>MPFVVTPRCRCGSGFCRPSLTCPHPVQQQVHLLCLMRSLNQVLDLFKNNTLTVEQYAQSLLDRVEERGSIVKAWDYLAPALDRIPYEERGPLHGVAIGVKDILNTRDAGALIVGKTTTTEFTVTNPHDPNRTPGGSSCDSAAAVADFQVTLSLGAQTGGSLIRPASYTGVFAIKPTYNAILLEGQKTFAPTFDTLGFFARSIEYLQLLADVFPIRDDESPKDILSLDVSVALIKTPMWPQAGPITVTAIDKAAVILQNWGAQVEEEEYKRLSQVMKAQRSFLREYRVDKAYLVPEICAMVENTANYTNEEAADAHDTYAEMRRIINNLAKNHLVILTPSAVDEAPLGLGDMGGATFNTLWGR</sequence>